<dbReference type="RefSeq" id="WP_187502531.1">
    <property type="nucleotide sequence ID" value="NZ_CP162536.1"/>
</dbReference>
<sequence>MPESNRVAQAVLREVPIGKLSSFIRTIKPGGEVAMGDGCGGGCGGGAGCIDQFGHTGIDQTVFAKALHNKTALTAALQTEVKTALNHL</sequence>
<proteinExistence type="predicted"/>
<dbReference type="EMBL" id="JACONT010000004">
    <property type="protein sequence ID" value="MBC3940752.1"/>
    <property type="molecule type" value="Genomic_DNA"/>
</dbReference>
<accession>A0ABR7AJX3</accession>
<protein>
    <submittedName>
        <fullName evidence="1">Uncharacterized protein</fullName>
    </submittedName>
</protein>
<reference evidence="1 2" key="1">
    <citation type="submission" date="2020-08" db="EMBL/GenBank/DDBJ databases">
        <title>Putative novel bacterial strains isolated from necrotic wheat leaf tissues caused by Xanthomonas translucens.</title>
        <authorList>
            <person name="Tambong J.T."/>
        </authorList>
    </citation>
    <scope>NUCLEOTIDE SEQUENCE [LARGE SCALE GENOMIC DNA]</scope>
    <source>
        <strain evidence="2">DOAB 1063</strain>
    </source>
</reference>
<evidence type="ECO:0000313" key="2">
    <source>
        <dbReference type="Proteomes" id="UP000597613"/>
    </source>
</evidence>
<gene>
    <name evidence="1" type="ORF">H8S47_03510</name>
</gene>
<evidence type="ECO:0000313" key="1">
    <source>
        <dbReference type="EMBL" id="MBC3940752.1"/>
    </source>
</evidence>
<organism evidence="1 2">
    <name type="scientific">Sphingomonas albertensis</name>
    <dbReference type="NCBI Taxonomy" id="2762591"/>
    <lineage>
        <taxon>Bacteria</taxon>
        <taxon>Pseudomonadati</taxon>
        <taxon>Pseudomonadota</taxon>
        <taxon>Alphaproteobacteria</taxon>
        <taxon>Sphingomonadales</taxon>
        <taxon>Sphingomonadaceae</taxon>
        <taxon>Sphingomonas</taxon>
    </lineage>
</organism>
<comment type="caution">
    <text evidence="1">The sequence shown here is derived from an EMBL/GenBank/DDBJ whole genome shotgun (WGS) entry which is preliminary data.</text>
</comment>
<name>A0ABR7AJX3_9SPHN</name>
<dbReference type="Proteomes" id="UP000597613">
    <property type="component" value="Unassembled WGS sequence"/>
</dbReference>
<keyword evidence="2" id="KW-1185">Reference proteome</keyword>